<accession>A0A849A9L8</accession>
<dbReference type="SUPFAM" id="SSF52540">
    <property type="entry name" value="P-loop containing nucleoside triphosphate hydrolases"/>
    <property type="match status" value="1"/>
</dbReference>
<dbReference type="PANTHER" id="PTHR32309">
    <property type="entry name" value="TYROSINE-PROTEIN KINASE"/>
    <property type="match status" value="1"/>
</dbReference>
<dbReference type="GO" id="GO:0004713">
    <property type="term" value="F:protein tyrosine kinase activity"/>
    <property type="evidence" value="ECO:0007669"/>
    <property type="project" value="TreeGrafter"/>
</dbReference>
<dbReference type="InterPro" id="IPR050445">
    <property type="entry name" value="Bact_polysacc_biosynth/exp"/>
</dbReference>
<proteinExistence type="predicted"/>
<dbReference type="RefSeq" id="WP_171200010.1">
    <property type="nucleotide sequence ID" value="NZ_JABEND010000006.1"/>
</dbReference>
<comment type="caution">
    <text evidence="1">The sequence shown here is derived from an EMBL/GenBank/DDBJ whole genome shotgun (WGS) entry which is preliminary data.</text>
</comment>
<reference evidence="1 2" key="1">
    <citation type="submission" date="2020-05" db="EMBL/GenBank/DDBJ databases">
        <title>Nakamurella sp. DB0629 isolated from air conditioner.</title>
        <authorList>
            <person name="Kim D.H."/>
            <person name="Kim D.-U."/>
        </authorList>
    </citation>
    <scope>NUCLEOTIDE SEQUENCE [LARGE SCALE GENOMIC DNA]</scope>
    <source>
        <strain evidence="1 2">DB0629</strain>
    </source>
</reference>
<protein>
    <recommendedName>
        <fullName evidence="3">MinD-like ATPase involved in chromosome partitioning or flagellar assembly</fullName>
    </recommendedName>
</protein>
<dbReference type="EMBL" id="JABEND010000006">
    <property type="protein sequence ID" value="NNG36306.1"/>
    <property type="molecule type" value="Genomic_DNA"/>
</dbReference>
<dbReference type="AlphaFoldDB" id="A0A849A9L8"/>
<sequence length="312" mass="32597">MANDPSWLLRQAAAALNPLLGRDLQSYLAARAAFAAAPTQPATIAVVGLTPGEGRSSVAALLAATVAAYSQRTVHLLDPTASDPGEQGRSAAALLGSDERAGGWLRLMAATARSPMVHRRALAATRTPGSAVPVLSNPPGVRCGPGQVVRTLQALRQRADIVVIDTPADPGAPVLAGVLPHVDHFVMVVRGEGAVDRRLHTVLGWLAERTRTPYTASAVVVGRGLGSPNWSLQDVPVVLLPRDEGLRRRRLDRLGRQAATAGLVLATEVLTSSALVPEPAGRRLGWGVGPMPPELAAQLRIAPGPNATARRF</sequence>
<keyword evidence="2" id="KW-1185">Reference proteome</keyword>
<dbReference type="Gene3D" id="3.40.50.300">
    <property type="entry name" value="P-loop containing nucleotide triphosphate hydrolases"/>
    <property type="match status" value="1"/>
</dbReference>
<evidence type="ECO:0000313" key="2">
    <source>
        <dbReference type="Proteomes" id="UP000562984"/>
    </source>
</evidence>
<dbReference type="Proteomes" id="UP000562984">
    <property type="component" value="Unassembled WGS sequence"/>
</dbReference>
<dbReference type="PANTHER" id="PTHR32309:SF13">
    <property type="entry name" value="FERRIC ENTEROBACTIN TRANSPORT PROTEIN FEPE"/>
    <property type="match status" value="1"/>
</dbReference>
<name>A0A849A9L8_9ACTN</name>
<dbReference type="InterPro" id="IPR027417">
    <property type="entry name" value="P-loop_NTPase"/>
</dbReference>
<evidence type="ECO:0000313" key="1">
    <source>
        <dbReference type="EMBL" id="NNG36306.1"/>
    </source>
</evidence>
<evidence type="ECO:0008006" key="3">
    <source>
        <dbReference type="Google" id="ProtNLM"/>
    </source>
</evidence>
<organism evidence="1 2">
    <name type="scientific">Nakamurella aerolata</name>
    <dbReference type="NCBI Taxonomy" id="1656892"/>
    <lineage>
        <taxon>Bacteria</taxon>
        <taxon>Bacillati</taxon>
        <taxon>Actinomycetota</taxon>
        <taxon>Actinomycetes</taxon>
        <taxon>Nakamurellales</taxon>
        <taxon>Nakamurellaceae</taxon>
        <taxon>Nakamurella</taxon>
    </lineage>
</organism>
<gene>
    <name evidence="1" type="ORF">HKD39_11390</name>
</gene>
<dbReference type="GO" id="GO:0005886">
    <property type="term" value="C:plasma membrane"/>
    <property type="evidence" value="ECO:0007669"/>
    <property type="project" value="TreeGrafter"/>
</dbReference>